<evidence type="ECO:0000313" key="3">
    <source>
        <dbReference type="Proteomes" id="UP000029665"/>
    </source>
</evidence>
<dbReference type="Proteomes" id="UP000029665">
    <property type="component" value="Unassembled WGS sequence"/>
</dbReference>
<protein>
    <submittedName>
        <fullName evidence="2">Uncharacterized protein</fullName>
    </submittedName>
</protein>
<gene>
    <name evidence="2" type="ORF">BN946_scf184533.g5</name>
</gene>
<dbReference type="OrthoDB" id="2740448at2759"/>
<organism evidence="2 3">
    <name type="scientific">Pycnoporus cinnabarinus</name>
    <name type="common">Cinnabar-red polypore</name>
    <name type="synonym">Trametes cinnabarina</name>
    <dbReference type="NCBI Taxonomy" id="5643"/>
    <lineage>
        <taxon>Eukaryota</taxon>
        <taxon>Fungi</taxon>
        <taxon>Dikarya</taxon>
        <taxon>Basidiomycota</taxon>
        <taxon>Agaricomycotina</taxon>
        <taxon>Agaricomycetes</taxon>
        <taxon>Polyporales</taxon>
        <taxon>Polyporaceae</taxon>
        <taxon>Trametes</taxon>
    </lineage>
</organism>
<proteinExistence type="predicted"/>
<evidence type="ECO:0000313" key="2">
    <source>
        <dbReference type="EMBL" id="CDO75890.1"/>
    </source>
</evidence>
<sequence>MDDIRQHLAFLCYDLRTFSANKDAERRLNKSLHTHFLGPPYLTETQAELVRACPLSELRRRSYPSGGAPSERVSGTPIGRPDEAEGNKSLNVFLDERVASLVAARKSKGESDFVLCTSHDLAPLLQEACGLSKQHFETRAFKDAYKRWTKEVRKDGKNAR</sequence>
<dbReference type="HOGENOM" id="CLU_1653034_0_0_1"/>
<keyword evidence="3" id="KW-1185">Reference proteome</keyword>
<evidence type="ECO:0000256" key="1">
    <source>
        <dbReference type="SAM" id="MobiDB-lite"/>
    </source>
</evidence>
<dbReference type="EMBL" id="CCBP010000306">
    <property type="protein sequence ID" value="CDO75890.1"/>
    <property type="molecule type" value="Genomic_DNA"/>
</dbReference>
<name>A0A060SND8_PYCCI</name>
<accession>A0A060SND8</accession>
<reference evidence="2" key="1">
    <citation type="submission" date="2014-01" db="EMBL/GenBank/DDBJ databases">
        <title>The genome of the white-rot fungus Pycnoporus cinnabarinus: a basidiomycete model with a versatile arsenal for lignocellulosic biomass breakdown.</title>
        <authorList>
            <person name="Levasseur A."/>
            <person name="Lomascolo A."/>
            <person name="Ruiz-Duenas F.J."/>
            <person name="Uzan E."/>
            <person name="Piumi F."/>
            <person name="Kues U."/>
            <person name="Ram A.F.J."/>
            <person name="Murat C."/>
            <person name="Haon M."/>
            <person name="Benoit I."/>
            <person name="Arfi Y."/>
            <person name="Chevret D."/>
            <person name="Drula E."/>
            <person name="Kwon M.J."/>
            <person name="Gouret P."/>
            <person name="Lesage-Meessen L."/>
            <person name="Lombard V."/>
            <person name="Mariette J."/>
            <person name="Noirot C."/>
            <person name="Park J."/>
            <person name="Patyshakuliyeva A."/>
            <person name="Wieneger R.A.B."/>
            <person name="Wosten H.A.B."/>
            <person name="Martin F."/>
            <person name="Coutinho P.M."/>
            <person name="de Vries R."/>
            <person name="Martinez A.T."/>
            <person name="Klopp C."/>
            <person name="Pontarotti P."/>
            <person name="Henrissat B."/>
            <person name="Record E."/>
        </authorList>
    </citation>
    <scope>NUCLEOTIDE SEQUENCE [LARGE SCALE GENOMIC DNA]</scope>
    <source>
        <strain evidence="2">BRFM137</strain>
    </source>
</reference>
<dbReference type="AlphaFoldDB" id="A0A060SND8"/>
<dbReference type="OMA" id="AREAKHN"/>
<feature type="region of interest" description="Disordered" evidence="1">
    <location>
        <begin position="61"/>
        <end position="86"/>
    </location>
</feature>
<comment type="caution">
    <text evidence="2">The sequence shown here is derived from an EMBL/GenBank/DDBJ whole genome shotgun (WGS) entry which is preliminary data.</text>
</comment>